<feature type="transmembrane region" description="Helical" evidence="1">
    <location>
        <begin position="111"/>
        <end position="130"/>
    </location>
</feature>
<sequence>MIVVGILIGVIVLSLVALRVNKLHRDAQRLIAPPSIPPLEVRPIIRVVGSDMPPLPSMELNRPSIDKSKNYVFGENLDPPQTYPTLSSPREQWAIERSSHRSRWPRGSVKILGFALVVIAVLLVAGTLLAQR</sequence>
<keyword evidence="1" id="KW-1133">Transmembrane helix</keyword>
<accession>A0A6J6WD01</accession>
<feature type="transmembrane region" description="Helical" evidence="1">
    <location>
        <begin position="6"/>
        <end position="21"/>
    </location>
</feature>
<organism evidence="2">
    <name type="scientific">freshwater metagenome</name>
    <dbReference type="NCBI Taxonomy" id="449393"/>
    <lineage>
        <taxon>unclassified sequences</taxon>
        <taxon>metagenomes</taxon>
        <taxon>ecological metagenomes</taxon>
    </lineage>
</organism>
<proteinExistence type="predicted"/>
<gene>
    <name evidence="2" type="ORF">UFOPK2958_00654</name>
</gene>
<protein>
    <submittedName>
        <fullName evidence="2">Unannotated protein</fullName>
    </submittedName>
</protein>
<evidence type="ECO:0000313" key="2">
    <source>
        <dbReference type="EMBL" id="CAB4782861.1"/>
    </source>
</evidence>
<evidence type="ECO:0000256" key="1">
    <source>
        <dbReference type="SAM" id="Phobius"/>
    </source>
</evidence>
<dbReference type="EMBL" id="CAFAAB010000060">
    <property type="protein sequence ID" value="CAB4782861.1"/>
    <property type="molecule type" value="Genomic_DNA"/>
</dbReference>
<keyword evidence="1" id="KW-0812">Transmembrane</keyword>
<keyword evidence="1" id="KW-0472">Membrane</keyword>
<reference evidence="2" key="1">
    <citation type="submission" date="2020-05" db="EMBL/GenBank/DDBJ databases">
        <authorList>
            <person name="Chiriac C."/>
            <person name="Salcher M."/>
            <person name="Ghai R."/>
            <person name="Kavagutti S V."/>
        </authorList>
    </citation>
    <scope>NUCLEOTIDE SEQUENCE</scope>
</reference>
<name>A0A6J6WD01_9ZZZZ</name>
<dbReference type="AlphaFoldDB" id="A0A6J6WD01"/>